<name>A0A225NIC3_9RHOB</name>
<comment type="caution">
    <text evidence="1">The sequence shown here is derived from an EMBL/GenBank/DDBJ whole genome shotgun (WGS) entry which is preliminary data.</text>
</comment>
<accession>A0A225NIC3</accession>
<gene>
    <name evidence="1" type="ORF">ATO3_11745</name>
</gene>
<evidence type="ECO:0000313" key="2">
    <source>
        <dbReference type="Proteomes" id="UP000215377"/>
    </source>
</evidence>
<dbReference type="OrthoDB" id="9909383at2"/>
<organism evidence="1 2">
    <name type="scientific">Marinibacterium profundimaris</name>
    <dbReference type="NCBI Taxonomy" id="1679460"/>
    <lineage>
        <taxon>Bacteria</taxon>
        <taxon>Pseudomonadati</taxon>
        <taxon>Pseudomonadota</taxon>
        <taxon>Alphaproteobacteria</taxon>
        <taxon>Rhodobacterales</taxon>
        <taxon>Paracoccaceae</taxon>
        <taxon>Marinibacterium</taxon>
    </lineage>
</organism>
<keyword evidence="2" id="KW-1185">Reference proteome</keyword>
<dbReference type="AlphaFoldDB" id="A0A225NIC3"/>
<reference evidence="1 2" key="1">
    <citation type="submission" date="2013-04" db="EMBL/GenBank/DDBJ databases">
        <title>Oceanicola sp. 22II1-22F33 Genome Sequencing.</title>
        <authorList>
            <person name="Lai Q."/>
            <person name="Li G."/>
            <person name="Shao Z."/>
        </authorList>
    </citation>
    <scope>NUCLEOTIDE SEQUENCE [LARGE SCALE GENOMIC DNA]</scope>
    <source>
        <strain evidence="1 2">22II1-22F33</strain>
    </source>
</reference>
<dbReference type="RefSeq" id="WP_088650064.1">
    <property type="nucleotide sequence ID" value="NZ_AQQR01000004.1"/>
</dbReference>
<proteinExistence type="predicted"/>
<dbReference type="EMBL" id="AQQR01000004">
    <property type="protein sequence ID" value="OWU73360.1"/>
    <property type="molecule type" value="Genomic_DNA"/>
</dbReference>
<dbReference type="Proteomes" id="UP000215377">
    <property type="component" value="Unassembled WGS sequence"/>
</dbReference>
<evidence type="ECO:0000313" key="1">
    <source>
        <dbReference type="EMBL" id="OWU73360.1"/>
    </source>
</evidence>
<protein>
    <recommendedName>
        <fullName evidence="3">STAS/SEC14 domain-containing protein</fullName>
    </recommendedName>
</protein>
<sequence length="118" mass="13310">MTRGCILNDLDALEDTPRQIAELGEFRDYSDITELVLEREELNNLAQLMRGAYLRSGWKKRIAMLAPTGPGRIYSRVLGDALNSLATLEARIFDTREAALAFLRDDAPVRSDLRNQTV</sequence>
<evidence type="ECO:0008006" key="3">
    <source>
        <dbReference type="Google" id="ProtNLM"/>
    </source>
</evidence>